<dbReference type="Pfam" id="PF22075">
    <property type="entry name" value="DUF6939"/>
    <property type="match status" value="1"/>
</dbReference>
<dbReference type="KEGG" id="ftj:FTUN_0942"/>
<name>A0A6M5YJJ5_9BACT</name>
<sequence>MPIVIESRRKKPATLAKTWPEALVRDVTSKGPQPWVRFSPFYPHGGIPVPNTPDERAASVEGLWQGLKVFETEDIDPTKWAVTTLRGIKRSGRSRGAVRGHRFGVESDVLLDYRAARYRIYLPAYRWVLENRLQSEVAQLREEMANRTLILLDYETNTDTDDLSRPLSHAALVKCHLEGRWPEETALRV</sequence>
<protein>
    <submittedName>
        <fullName evidence="1">Uncharacterized protein</fullName>
    </submittedName>
</protein>
<dbReference type="RefSeq" id="WP_171469622.1">
    <property type="nucleotide sequence ID" value="NZ_CP053452.2"/>
</dbReference>
<dbReference type="AlphaFoldDB" id="A0A6M5YJJ5"/>
<evidence type="ECO:0000313" key="1">
    <source>
        <dbReference type="EMBL" id="QJW93436.1"/>
    </source>
</evidence>
<organism evidence="1 2">
    <name type="scientific">Frigoriglobus tundricola</name>
    <dbReference type="NCBI Taxonomy" id="2774151"/>
    <lineage>
        <taxon>Bacteria</taxon>
        <taxon>Pseudomonadati</taxon>
        <taxon>Planctomycetota</taxon>
        <taxon>Planctomycetia</taxon>
        <taxon>Gemmatales</taxon>
        <taxon>Gemmataceae</taxon>
        <taxon>Frigoriglobus</taxon>
    </lineage>
</organism>
<dbReference type="InterPro" id="IPR054219">
    <property type="entry name" value="DUF6939"/>
</dbReference>
<gene>
    <name evidence="1" type="ORF">FTUN_0942</name>
</gene>
<keyword evidence="2" id="KW-1185">Reference proteome</keyword>
<proteinExistence type="predicted"/>
<evidence type="ECO:0000313" key="2">
    <source>
        <dbReference type="Proteomes" id="UP000503447"/>
    </source>
</evidence>
<accession>A0A6M5YJJ5</accession>
<dbReference type="EMBL" id="CP053452">
    <property type="protein sequence ID" value="QJW93436.1"/>
    <property type="molecule type" value="Genomic_DNA"/>
</dbReference>
<reference evidence="2" key="1">
    <citation type="submission" date="2020-05" db="EMBL/GenBank/DDBJ databases">
        <title>Frigoriglobus tundricola gen. nov., sp. nov., a psychrotolerant cellulolytic planctomycete of the family Gemmataceae with two divergent copies of 16S rRNA gene.</title>
        <authorList>
            <person name="Kulichevskaya I.S."/>
            <person name="Ivanova A.A."/>
            <person name="Naumoff D.G."/>
            <person name="Beletsky A.V."/>
            <person name="Rijpstra W.I.C."/>
            <person name="Sinninghe Damste J.S."/>
            <person name="Mardanov A.V."/>
            <person name="Ravin N.V."/>
            <person name="Dedysh S.N."/>
        </authorList>
    </citation>
    <scope>NUCLEOTIDE SEQUENCE [LARGE SCALE GENOMIC DNA]</scope>
    <source>
        <strain evidence="2">PL17</strain>
    </source>
</reference>
<dbReference type="Proteomes" id="UP000503447">
    <property type="component" value="Chromosome"/>
</dbReference>